<name>A0A8S5QN58_9CAUD</name>
<proteinExistence type="predicted"/>
<accession>A0A8S5QN58</accession>
<organism evidence="1">
    <name type="scientific">Siphoviridae sp. cttOT32</name>
    <dbReference type="NCBI Taxonomy" id="2826493"/>
    <lineage>
        <taxon>Viruses</taxon>
        <taxon>Duplodnaviria</taxon>
        <taxon>Heunggongvirae</taxon>
        <taxon>Uroviricota</taxon>
        <taxon>Caudoviricetes</taxon>
    </lineage>
</organism>
<protein>
    <submittedName>
        <fullName evidence="1">Uncharacterized protein</fullName>
    </submittedName>
</protein>
<sequence>MKTIRVDGRTYAAVEVDENVACKGCIFYTVGWDMNTPRCTAVNIPELQCDADNREDGKNVIFKLMANNVTKK</sequence>
<dbReference type="EMBL" id="BK015694">
    <property type="protein sequence ID" value="DAE20426.1"/>
    <property type="molecule type" value="Genomic_DNA"/>
</dbReference>
<evidence type="ECO:0000313" key="1">
    <source>
        <dbReference type="EMBL" id="DAE20426.1"/>
    </source>
</evidence>
<reference evidence="1" key="1">
    <citation type="journal article" date="2021" name="Proc. Natl. Acad. Sci. U.S.A.">
        <title>A Catalog of Tens of Thousands of Viruses from Human Metagenomes Reveals Hidden Associations with Chronic Diseases.</title>
        <authorList>
            <person name="Tisza M.J."/>
            <person name="Buck C.B."/>
        </authorList>
    </citation>
    <scope>NUCLEOTIDE SEQUENCE</scope>
    <source>
        <strain evidence="1">CttOT32</strain>
    </source>
</reference>